<organism evidence="1 2">
    <name type="scientific">Nadsonia fulvescens var. elongata DSM 6958</name>
    <dbReference type="NCBI Taxonomy" id="857566"/>
    <lineage>
        <taxon>Eukaryota</taxon>
        <taxon>Fungi</taxon>
        <taxon>Dikarya</taxon>
        <taxon>Ascomycota</taxon>
        <taxon>Saccharomycotina</taxon>
        <taxon>Dipodascomycetes</taxon>
        <taxon>Dipodascales</taxon>
        <taxon>Dipodascales incertae sedis</taxon>
        <taxon>Nadsonia</taxon>
    </lineage>
</organism>
<feature type="non-terminal residue" evidence="1">
    <location>
        <position position="103"/>
    </location>
</feature>
<evidence type="ECO:0000313" key="2">
    <source>
        <dbReference type="Proteomes" id="UP000095009"/>
    </source>
</evidence>
<dbReference type="InterPro" id="IPR036388">
    <property type="entry name" value="WH-like_DNA-bd_sf"/>
</dbReference>
<evidence type="ECO:0008006" key="3">
    <source>
        <dbReference type="Google" id="ProtNLM"/>
    </source>
</evidence>
<name>A0A1E3PFR5_9ASCO</name>
<dbReference type="PANTHER" id="PTHR46068:SF1">
    <property type="entry name" value="TRANSPOSASE IS30-LIKE HTH DOMAIN-CONTAINING PROTEIN"/>
    <property type="match status" value="1"/>
</dbReference>
<dbReference type="Gene3D" id="1.10.10.10">
    <property type="entry name" value="Winged helix-like DNA-binding domain superfamily/Winged helix DNA-binding domain"/>
    <property type="match status" value="1"/>
</dbReference>
<feature type="non-terminal residue" evidence="1">
    <location>
        <position position="1"/>
    </location>
</feature>
<evidence type="ECO:0000313" key="1">
    <source>
        <dbReference type="EMBL" id="ODQ63792.1"/>
    </source>
</evidence>
<dbReference type="EMBL" id="KV454413">
    <property type="protein sequence ID" value="ODQ63792.1"/>
    <property type="molecule type" value="Genomic_DNA"/>
</dbReference>
<proteinExistence type="predicted"/>
<sequence length="103" mass="11711">KTGRRELTDSDKARIASLAATGVSYGQITAELNIPRSTVRDFLRRVNDRGHYENKPRSGRPRKTTAQIDDLIIQDKEASLQDIQLRVVPNVSLRTIKRRIKEA</sequence>
<protein>
    <recommendedName>
        <fullName evidence="3">Transposase IS30-like HTH domain-containing protein</fullName>
    </recommendedName>
</protein>
<accession>A0A1E3PFR5</accession>
<gene>
    <name evidence="1" type="ORF">NADFUDRAFT_4375</name>
</gene>
<reference evidence="1 2" key="1">
    <citation type="journal article" date="2016" name="Proc. Natl. Acad. Sci. U.S.A.">
        <title>Comparative genomics of biotechnologically important yeasts.</title>
        <authorList>
            <person name="Riley R."/>
            <person name="Haridas S."/>
            <person name="Wolfe K.H."/>
            <person name="Lopes M.R."/>
            <person name="Hittinger C.T."/>
            <person name="Goeker M."/>
            <person name="Salamov A.A."/>
            <person name="Wisecaver J.H."/>
            <person name="Long T.M."/>
            <person name="Calvey C.H."/>
            <person name="Aerts A.L."/>
            <person name="Barry K.W."/>
            <person name="Choi C."/>
            <person name="Clum A."/>
            <person name="Coughlan A.Y."/>
            <person name="Deshpande S."/>
            <person name="Douglass A.P."/>
            <person name="Hanson S.J."/>
            <person name="Klenk H.-P."/>
            <person name="LaButti K.M."/>
            <person name="Lapidus A."/>
            <person name="Lindquist E.A."/>
            <person name="Lipzen A.M."/>
            <person name="Meier-Kolthoff J.P."/>
            <person name="Ohm R.A."/>
            <person name="Otillar R.P."/>
            <person name="Pangilinan J.L."/>
            <person name="Peng Y."/>
            <person name="Rokas A."/>
            <person name="Rosa C.A."/>
            <person name="Scheuner C."/>
            <person name="Sibirny A.A."/>
            <person name="Slot J.C."/>
            <person name="Stielow J.B."/>
            <person name="Sun H."/>
            <person name="Kurtzman C.P."/>
            <person name="Blackwell M."/>
            <person name="Grigoriev I.V."/>
            <person name="Jeffries T.W."/>
        </authorList>
    </citation>
    <scope>NUCLEOTIDE SEQUENCE [LARGE SCALE GENOMIC DNA]</scope>
    <source>
        <strain evidence="1 2">DSM 6958</strain>
    </source>
</reference>
<dbReference type="InterPro" id="IPR009057">
    <property type="entry name" value="Homeodomain-like_sf"/>
</dbReference>
<dbReference type="AlphaFoldDB" id="A0A1E3PFR5"/>
<dbReference type="PANTHER" id="PTHR46068">
    <property type="entry name" value="PROTEIN CBG27172"/>
    <property type="match status" value="1"/>
</dbReference>
<dbReference type="Proteomes" id="UP000095009">
    <property type="component" value="Unassembled WGS sequence"/>
</dbReference>
<dbReference type="SUPFAM" id="SSF46689">
    <property type="entry name" value="Homeodomain-like"/>
    <property type="match status" value="1"/>
</dbReference>
<dbReference type="Pfam" id="PF13384">
    <property type="entry name" value="HTH_23"/>
    <property type="match status" value="1"/>
</dbReference>
<dbReference type="STRING" id="857566.A0A1E3PFR5"/>
<keyword evidence="2" id="KW-1185">Reference proteome</keyword>